<dbReference type="EMBL" id="OX596090">
    <property type="protein sequence ID" value="CAN0542405.1"/>
    <property type="molecule type" value="Genomic_DNA"/>
</dbReference>
<reference evidence="1" key="1">
    <citation type="submission" date="2023-05" db="EMBL/GenBank/DDBJ databases">
        <authorList>
            <consortium name="ELIXIR-Norway"/>
        </authorList>
    </citation>
    <scope>NUCLEOTIDE SEQUENCE</scope>
</reference>
<proteinExistence type="predicted"/>
<sequence length="108" mass="12262">MSSHCRKTILTPSHDKALPSLQPHPHSSSSFTHFQTHRTFLSSSTMQALFHIVLFATSIQYPVPRLLTKPVSLTLRAQHNCRLFRETSTNTILPSYLVTCFFSLEYAA</sequence>
<evidence type="ECO:0000313" key="1">
    <source>
        <dbReference type="EMBL" id="CAN0542405.1"/>
    </source>
</evidence>
<organism evidence="1 2">
    <name type="scientific">Rangifer tarandus platyrhynchus</name>
    <name type="common">Svalbard reindeer</name>
    <dbReference type="NCBI Taxonomy" id="3082113"/>
    <lineage>
        <taxon>Eukaryota</taxon>
        <taxon>Metazoa</taxon>
        <taxon>Chordata</taxon>
        <taxon>Craniata</taxon>
        <taxon>Vertebrata</taxon>
        <taxon>Euteleostomi</taxon>
        <taxon>Mammalia</taxon>
        <taxon>Eutheria</taxon>
        <taxon>Laurasiatheria</taxon>
        <taxon>Artiodactyla</taxon>
        <taxon>Ruminantia</taxon>
        <taxon>Pecora</taxon>
        <taxon>Cervidae</taxon>
        <taxon>Odocoileinae</taxon>
        <taxon>Rangifer</taxon>
    </lineage>
</organism>
<evidence type="ECO:0000313" key="2">
    <source>
        <dbReference type="Proteomes" id="UP001162501"/>
    </source>
</evidence>
<dbReference type="Proteomes" id="UP001162501">
    <property type="component" value="Chromosome 6"/>
</dbReference>
<gene>
    <name evidence="1" type="ORF">MRATA1EN22A_LOCUS25535</name>
</gene>
<protein>
    <submittedName>
        <fullName evidence="1">Uncharacterized protein</fullName>
    </submittedName>
</protein>
<name>A0AC60A1U9_RANTA</name>
<accession>A0AC60A1U9</accession>
<reference evidence="1" key="2">
    <citation type="submission" date="2025-03" db="EMBL/GenBank/DDBJ databases">
        <authorList>
            <consortium name="ELIXIR-Norway"/>
            <consortium name="Elixir Norway"/>
        </authorList>
    </citation>
    <scope>NUCLEOTIDE SEQUENCE</scope>
</reference>